<dbReference type="AlphaFoldDB" id="A0A8D8SRR7"/>
<name>A0A8D8SRR7_9HEMI</name>
<sequence length="155" mass="16858">MQLSCSEPKKSHPKQVSIPVQSVTIHISQVNLLRAHPSVLSCKKCQNQSSKLPWKAAKAHPISISISKATISIWPTAAATFSKALSLVRWRLRTLTRANPWTLCTLIRRPTSLRSQKMSPTVGAGVWAVQDGWALNCRAVCRPVVGILVVVGSGS</sequence>
<reference evidence="1" key="1">
    <citation type="submission" date="2021-05" db="EMBL/GenBank/DDBJ databases">
        <authorList>
            <person name="Alioto T."/>
            <person name="Alioto T."/>
            <person name="Gomez Garrido J."/>
        </authorList>
    </citation>
    <scope>NUCLEOTIDE SEQUENCE</scope>
</reference>
<dbReference type="EMBL" id="HBUF01229337">
    <property type="protein sequence ID" value="CAG6672712.1"/>
    <property type="molecule type" value="Transcribed_RNA"/>
</dbReference>
<proteinExistence type="predicted"/>
<accession>A0A8D8SRR7</accession>
<protein>
    <submittedName>
        <fullName evidence="1">Uncharacterized protein</fullName>
    </submittedName>
</protein>
<organism evidence="1">
    <name type="scientific">Cacopsylla melanoneura</name>
    <dbReference type="NCBI Taxonomy" id="428564"/>
    <lineage>
        <taxon>Eukaryota</taxon>
        <taxon>Metazoa</taxon>
        <taxon>Ecdysozoa</taxon>
        <taxon>Arthropoda</taxon>
        <taxon>Hexapoda</taxon>
        <taxon>Insecta</taxon>
        <taxon>Pterygota</taxon>
        <taxon>Neoptera</taxon>
        <taxon>Paraneoptera</taxon>
        <taxon>Hemiptera</taxon>
        <taxon>Sternorrhyncha</taxon>
        <taxon>Psylloidea</taxon>
        <taxon>Psyllidae</taxon>
        <taxon>Psyllinae</taxon>
        <taxon>Cacopsylla</taxon>
    </lineage>
</organism>
<evidence type="ECO:0000313" key="1">
    <source>
        <dbReference type="EMBL" id="CAG6672712.1"/>
    </source>
</evidence>